<dbReference type="Proteomes" id="UP001163255">
    <property type="component" value="Chromosome"/>
</dbReference>
<proteinExistence type="predicted"/>
<gene>
    <name evidence="1" type="ORF">NX720_24275</name>
</gene>
<evidence type="ECO:0000313" key="2">
    <source>
        <dbReference type="Proteomes" id="UP001163255"/>
    </source>
</evidence>
<accession>A0ABY6GV35</accession>
<keyword evidence="2" id="KW-1185">Reference proteome</keyword>
<dbReference type="RefSeq" id="WP_262598127.1">
    <property type="nucleotide sequence ID" value="NZ_CP103300.1"/>
</dbReference>
<protein>
    <submittedName>
        <fullName evidence="1">Uncharacterized protein</fullName>
    </submittedName>
</protein>
<evidence type="ECO:0000313" key="1">
    <source>
        <dbReference type="EMBL" id="UYM15898.1"/>
    </source>
</evidence>
<reference evidence="1" key="1">
    <citation type="submission" date="2022-10" db="EMBL/GenBank/DDBJ databases">
        <title>Completed Genome Sequence of two octocoral isolated bacterium, Endozoicomonas euniceicola EF212T and Endozoicomonas gorgoniicola PS125T.</title>
        <authorList>
            <person name="Chiou Y.-J."/>
            <person name="Chen Y.-H."/>
        </authorList>
    </citation>
    <scope>NUCLEOTIDE SEQUENCE</scope>
    <source>
        <strain evidence="1">EF212</strain>
    </source>
</reference>
<organism evidence="1 2">
    <name type="scientific">Endozoicomonas euniceicola</name>
    <dbReference type="NCBI Taxonomy" id="1234143"/>
    <lineage>
        <taxon>Bacteria</taxon>
        <taxon>Pseudomonadati</taxon>
        <taxon>Pseudomonadota</taxon>
        <taxon>Gammaproteobacteria</taxon>
        <taxon>Oceanospirillales</taxon>
        <taxon>Endozoicomonadaceae</taxon>
        <taxon>Endozoicomonas</taxon>
    </lineage>
</organism>
<name>A0ABY6GV35_9GAMM</name>
<sequence length="155" mass="18069">MSAVVRTLTPFTEQDVLYGALVRLGVKVTVKGQNLLTNRSDYRGQQSFLWDGKAYRFTYDSDEHWSGRVISRSLNKQYTPVSQFLKSLELVYKSEYESKLERIAEEERQRLEQERIARVEATKLAAIKKAEAQGYRVKEQRKNGKIQLVLTRTVY</sequence>
<dbReference type="EMBL" id="CP103300">
    <property type="protein sequence ID" value="UYM15898.1"/>
    <property type="molecule type" value="Genomic_DNA"/>
</dbReference>